<evidence type="ECO:0000256" key="1">
    <source>
        <dbReference type="SAM" id="SignalP"/>
    </source>
</evidence>
<dbReference type="Pfam" id="PF01344">
    <property type="entry name" value="Kelch_1"/>
    <property type="match status" value="1"/>
</dbReference>
<dbReference type="STRING" id="1169540.A0A0G4EBS5"/>
<gene>
    <name evidence="2" type="ORF">Vbra_6935</name>
</gene>
<keyword evidence="1" id="KW-0732">Signal</keyword>
<dbReference type="PhylomeDB" id="A0A0G4EBS5"/>
<keyword evidence="3" id="KW-1185">Reference proteome</keyword>
<dbReference type="Pfam" id="PF24681">
    <property type="entry name" value="Kelch_KLHDC2_KLHL20_DRC7"/>
    <property type="match status" value="1"/>
</dbReference>
<feature type="chain" id="PRO_5005186938" description="Galactose oxidase" evidence="1">
    <location>
        <begin position="17"/>
        <end position="444"/>
    </location>
</feature>
<organism evidence="2 3">
    <name type="scientific">Vitrella brassicaformis (strain CCMP3155)</name>
    <dbReference type="NCBI Taxonomy" id="1169540"/>
    <lineage>
        <taxon>Eukaryota</taxon>
        <taxon>Sar</taxon>
        <taxon>Alveolata</taxon>
        <taxon>Colpodellida</taxon>
        <taxon>Vitrellaceae</taxon>
        <taxon>Vitrella</taxon>
    </lineage>
</organism>
<evidence type="ECO:0000313" key="3">
    <source>
        <dbReference type="Proteomes" id="UP000041254"/>
    </source>
</evidence>
<evidence type="ECO:0000313" key="2">
    <source>
        <dbReference type="EMBL" id="CEL93100.1"/>
    </source>
</evidence>
<dbReference type="Gene3D" id="2.120.10.80">
    <property type="entry name" value="Kelch-type beta propeller"/>
    <property type="match status" value="2"/>
</dbReference>
<dbReference type="AlphaFoldDB" id="A0A0G4EBS5"/>
<dbReference type="InterPro" id="IPR015915">
    <property type="entry name" value="Kelch-typ_b-propeller"/>
</dbReference>
<dbReference type="SUPFAM" id="SSF117281">
    <property type="entry name" value="Kelch motif"/>
    <property type="match status" value="1"/>
</dbReference>
<proteinExistence type="predicted"/>
<reference evidence="2 3" key="1">
    <citation type="submission" date="2014-11" db="EMBL/GenBank/DDBJ databases">
        <authorList>
            <person name="Zhu J."/>
            <person name="Qi W."/>
            <person name="Song R."/>
        </authorList>
    </citation>
    <scope>NUCLEOTIDE SEQUENCE [LARGE SCALE GENOMIC DNA]</scope>
</reference>
<sequence length="444" mass="48076">MFFLFLLLGSLASSSCLEQQATAPRILRDEKKEVSHSHVDLCPVGAESSVDVSLNGVTEAIPLASLPFVPCSVTQGKWKTGPAMPSPHQAEHQGIALSDGKIYSVGGFKGSGHTIRRYDPAEGEWDDDEAVAKLPETRHHLMVTAFPDADKSAAEMPDSMLILGGYSGEWGDRQPETDVWKYSSKTNEIQSVAPMPSPRAAGAAVTHGGLVYVIGGVEETFGNDDNLELRRPSMMVYDPKTDTWEEREGPKKHREHVAAAVMDEVIYVAGGRWGGSIDETDSVEIYDPENGEWSAGPSMNYARAGFALINVNRDYLMAGGGEKNNRDTLKNIEFLPSSHLCAKRKAKAQQTLKKLNKMPSIDVDGDSPVAVSLSAMAEADCNQEEGEWIMGPDMPQQIHGAGIALMNNVVYLVGGARAAWSSKMGGDLQMYTLGMETDISDVNN</sequence>
<dbReference type="InParanoid" id="A0A0G4EBS5"/>
<accession>A0A0G4EBS5</accession>
<dbReference type="SMART" id="SM00612">
    <property type="entry name" value="Kelch"/>
    <property type="match status" value="4"/>
</dbReference>
<dbReference type="EMBL" id="CDMY01000138">
    <property type="protein sequence ID" value="CEL93100.1"/>
    <property type="molecule type" value="Genomic_DNA"/>
</dbReference>
<dbReference type="InterPro" id="IPR006652">
    <property type="entry name" value="Kelch_1"/>
</dbReference>
<feature type="signal peptide" evidence="1">
    <location>
        <begin position="1"/>
        <end position="16"/>
    </location>
</feature>
<dbReference type="OrthoDB" id="45365at2759"/>
<evidence type="ECO:0008006" key="4">
    <source>
        <dbReference type="Google" id="ProtNLM"/>
    </source>
</evidence>
<dbReference type="Proteomes" id="UP000041254">
    <property type="component" value="Unassembled WGS sequence"/>
</dbReference>
<protein>
    <recommendedName>
        <fullName evidence="4">Galactose oxidase</fullName>
    </recommendedName>
</protein>
<dbReference type="PANTHER" id="PTHR45632">
    <property type="entry name" value="LD33804P"/>
    <property type="match status" value="1"/>
</dbReference>
<dbReference type="VEuPathDB" id="CryptoDB:Vbra_6935"/>
<name>A0A0G4EBS5_VITBC</name>